<dbReference type="PANTHER" id="PTHR21039">
    <property type="entry name" value="HISTIDINOL PHOSPHATASE-RELATED"/>
    <property type="match status" value="1"/>
</dbReference>
<dbReference type="SUPFAM" id="SSF89550">
    <property type="entry name" value="PHP domain-like"/>
    <property type="match status" value="1"/>
</dbReference>
<comment type="catalytic activity">
    <reaction evidence="7 8">
        <text>L-histidinol phosphate + H2O = L-histidinol + phosphate</text>
        <dbReference type="Rhea" id="RHEA:14465"/>
        <dbReference type="ChEBI" id="CHEBI:15377"/>
        <dbReference type="ChEBI" id="CHEBI:43474"/>
        <dbReference type="ChEBI" id="CHEBI:57699"/>
        <dbReference type="ChEBI" id="CHEBI:57980"/>
        <dbReference type="EC" id="3.1.3.15"/>
    </reaction>
</comment>
<dbReference type="OrthoDB" id="9775255at2"/>
<dbReference type="InterPro" id="IPR004013">
    <property type="entry name" value="PHP_dom"/>
</dbReference>
<evidence type="ECO:0000256" key="3">
    <source>
        <dbReference type="ARBA" id="ARBA00013085"/>
    </source>
</evidence>
<name>A0A1I0AV66_9BACI</name>
<dbReference type="EC" id="3.1.3.15" evidence="3 8"/>
<dbReference type="STRING" id="930131.SAMN05216389_10451"/>
<evidence type="ECO:0000256" key="5">
    <source>
        <dbReference type="ARBA" id="ARBA00022801"/>
    </source>
</evidence>
<reference evidence="10 11" key="1">
    <citation type="submission" date="2016-10" db="EMBL/GenBank/DDBJ databases">
        <authorList>
            <person name="de Groot N.N."/>
        </authorList>
    </citation>
    <scope>NUCLEOTIDE SEQUENCE [LARGE SCALE GENOMIC DNA]</scope>
    <source>
        <strain evidence="10 11">IBRC-M 10780</strain>
    </source>
</reference>
<dbReference type="RefSeq" id="WP_090867813.1">
    <property type="nucleotide sequence ID" value="NZ_FOHE01000004.1"/>
</dbReference>
<proteinExistence type="inferred from homology"/>
<dbReference type="GO" id="GO:0005737">
    <property type="term" value="C:cytoplasm"/>
    <property type="evidence" value="ECO:0007669"/>
    <property type="project" value="TreeGrafter"/>
</dbReference>
<sequence length="269" mass="31389">MFDYHIHSDFSADCSTPMEKTIEEAIRLNLKEICFTEHIDYEYPDPTIDFDLDVEGYNRKILEMRQAYSQEIIIKKGVEIGVQPHLLDQYRSLMKKEVFDFVICSMHTTERKDLHSGDFFEGKTVDEAYQIYYEELLYCVQNYDQFNILGHLDLVKRYTQERSTQDFREIISEIFKIIIPRGQGIELNTSGYRYGLRGGMPSKDILQQYKQLGGEIITLGSDSHIETTLGYQFQSSLELLDAIGFTYLATFTKQKPTFHSINDLLQSVK</sequence>
<keyword evidence="11" id="KW-1185">Reference proteome</keyword>
<dbReference type="InterPro" id="IPR003141">
    <property type="entry name" value="Pol/His_phosphatase_N"/>
</dbReference>
<accession>A0A1I0AV66</accession>
<feature type="domain" description="Polymerase/histidinol phosphatase N-terminal" evidence="9">
    <location>
        <begin position="2"/>
        <end position="84"/>
    </location>
</feature>
<dbReference type="SMART" id="SM00481">
    <property type="entry name" value="POLIIIAc"/>
    <property type="match status" value="1"/>
</dbReference>
<dbReference type="AlphaFoldDB" id="A0A1I0AV66"/>
<dbReference type="GO" id="GO:0000105">
    <property type="term" value="P:L-histidine biosynthetic process"/>
    <property type="evidence" value="ECO:0007669"/>
    <property type="project" value="UniProtKB-UniRule"/>
</dbReference>
<evidence type="ECO:0000313" key="11">
    <source>
        <dbReference type="Proteomes" id="UP000198618"/>
    </source>
</evidence>
<protein>
    <recommendedName>
        <fullName evidence="3 8">Histidinol-phosphatase</fullName>
        <shortName evidence="8">HolPase</shortName>
        <ecNumber evidence="3 8">3.1.3.15</ecNumber>
    </recommendedName>
</protein>
<dbReference type="UniPathway" id="UPA00031">
    <property type="reaction ID" value="UER00013"/>
</dbReference>
<dbReference type="GO" id="GO:0004401">
    <property type="term" value="F:histidinol-phosphatase activity"/>
    <property type="evidence" value="ECO:0007669"/>
    <property type="project" value="UniProtKB-UniRule"/>
</dbReference>
<dbReference type="InterPro" id="IPR010140">
    <property type="entry name" value="Histidinol_P_phosphatase_HisJ"/>
</dbReference>
<comment type="pathway">
    <text evidence="1 8">Amino-acid biosynthesis; L-histidine biosynthesis; L-histidine from 5-phospho-alpha-D-ribose 1-diphosphate: step 8/9.</text>
</comment>
<organism evidence="10 11">
    <name type="scientific">Oceanobacillus limi</name>
    <dbReference type="NCBI Taxonomy" id="930131"/>
    <lineage>
        <taxon>Bacteria</taxon>
        <taxon>Bacillati</taxon>
        <taxon>Bacillota</taxon>
        <taxon>Bacilli</taxon>
        <taxon>Bacillales</taxon>
        <taxon>Bacillaceae</taxon>
        <taxon>Oceanobacillus</taxon>
    </lineage>
</organism>
<evidence type="ECO:0000256" key="2">
    <source>
        <dbReference type="ARBA" id="ARBA00009152"/>
    </source>
</evidence>
<keyword evidence="5 8" id="KW-0378">Hydrolase</keyword>
<evidence type="ECO:0000256" key="6">
    <source>
        <dbReference type="ARBA" id="ARBA00023102"/>
    </source>
</evidence>
<evidence type="ECO:0000256" key="4">
    <source>
        <dbReference type="ARBA" id="ARBA00022605"/>
    </source>
</evidence>
<keyword evidence="6 8" id="KW-0368">Histidine biosynthesis</keyword>
<evidence type="ECO:0000256" key="7">
    <source>
        <dbReference type="ARBA" id="ARBA00049158"/>
    </source>
</evidence>
<evidence type="ECO:0000313" key="10">
    <source>
        <dbReference type="EMBL" id="SES98310.1"/>
    </source>
</evidence>
<dbReference type="Pfam" id="PF02811">
    <property type="entry name" value="PHP"/>
    <property type="match status" value="1"/>
</dbReference>
<keyword evidence="4 8" id="KW-0028">Amino-acid biosynthesis</keyword>
<dbReference type="Proteomes" id="UP000198618">
    <property type="component" value="Unassembled WGS sequence"/>
</dbReference>
<gene>
    <name evidence="10" type="ORF">SAMN05216389_10451</name>
</gene>
<dbReference type="InterPro" id="IPR016195">
    <property type="entry name" value="Pol/histidinol_Pase-like"/>
</dbReference>
<dbReference type="EMBL" id="FOHE01000004">
    <property type="protein sequence ID" value="SES98310.1"/>
    <property type="molecule type" value="Genomic_DNA"/>
</dbReference>
<evidence type="ECO:0000259" key="9">
    <source>
        <dbReference type="SMART" id="SM00481"/>
    </source>
</evidence>
<evidence type="ECO:0000256" key="1">
    <source>
        <dbReference type="ARBA" id="ARBA00004970"/>
    </source>
</evidence>
<dbReference type="NCBIfam" id="TIGR01856">
    <property type="entry name" value="hisJ_fam"/>
    <property type="match status" value="1"/>
</dbReference>
<evidence type="ECO:0000256" key="8">
    <source>
        <dbReference type="RuleBase" id="RU366003"/>
    </source>
</evidence>
<dbReference type="PANTHER" id="PTHR21039:SF0">
    <property type="entry name" value="HISTIDINOL-PHOSPHATASE"/>
    <property type="match status" value="1"/>
</dbReference>
<dbReference type="Gene3D" id="3.20.20.140">
    <property type="entry name" value="Metal-dependent hydrolases"/>
    <property type="match status" value="1"/>
</dbReference>
<comment type="similarity">
    <text evidence="2 8">Belongs to the PHP hydrolase family. HisK subfamily.</text>
</comment>